<evidence type="ECO:0000256" key="3">
    <source>
        <dbReference type="ARBA" id="ARBA00022989"/>
    </source>
</evidence>
<dbReference type="EMBL" id="UYYG01000002">
    <property type="protein sequence ID" value="VDN50281.1"/>
    <property type="molecule type" value="Genomic_DNA"/>
</dbReference>
<reference evidence="11" key="1">
    <citation type="submission" date="2017-02" db="UniProtKB">
        <authorList>
            <consortium name="WormBaseParasite"/>
        </authorList>
    </citation>
    <scope>IDENTIFICATION</scope>
</reference>
<dbReference type="GO" id="GO:0071709">
    <property type="term" value="P:membrane assembly"/>
    <property type="evidence" value="ECO:0007669"/>
    <property type="project" value="TreeGrafter"/>
</dbReference>
<organism evidence="9 11">
    <name type="scientific">Dracunculus medinensis</name>
    <name type="common">Guinea worm</name>
    <dbReference type="NCBI Taxonomy" id="318479"/>
    <lineage>
        <taxon>Eukaryota</taxon>
        <taxon>Metazoa</taxon>
        <taxon>Ecdysozoa</taxon>
        <taxon>Nematoda</taxon>
        <taxon>Chromadorea</taxon>
        <taxon>Rhabditida</taxon>
        <taxon>Spirurina</taxon>
        <taxon>Dracunculoidea</taxon>
        <taxon>Dracunculidae</taxon>
        <taxon>Dracunculus</taxon>
    </lineage>
</organism>
<dbReference type="AlphaFoldDB" id="A0A0N4U8K8"/>
<reference evidence="8 10" key="2">
    <citation type="submission" date="2018-11" db="EMBL/GenBank/DDBJ databases">
        <authorList>
            <consortium name="Pathogen Informatics"/>
        </authorList>
    </citation>
    <scope>NUCLEOTIDE SEQUENCE [LARGE SCALE GENOMIC DNA]</scope>
</reference>
<keyword evidence="3 6" id="KW-1133">Transmembrane helix</keyword>
<feature type="transmembrane region" description="Helical" evidence="6">
    <location>
        <begin position="12"/>
        <end position="30"/>
    </location>
</feature>
<evidence type="ECO:0000256" key="4">
    <source>
        <dbReference type="ARBA" id="ARBA00023136"/>
    </source>
</evidence>
<dbReference type="GO" id="GO:0007009">
    <property type="term" value="P:plasma membrane organization"/>
    <property type="evidence" value="ECO:0007669"/>
    <property type="project" value="TreeGrafter"/>
</dbReference>
<feature type="domain" description="TLC" evidence="7">
    <location>
        <begin position="71"/>
        <end position="270"/>
    </location>
</feature>
<dbReference type="InterPro" id="IPR006634">
    <property type="entry name" value="TLC-dom"/>
</dbReference>
<dbReference type="GO" id="GO:0097035">
    <property type="term" value="P:regulation of membrane lipid distribution"/>
    <property type="evidence" value="ECO:0007669"/>
    <property type="project" value="TreeGrafter"/>
</dbReference>
<evidence type="ECO:0000313" key="10">
    <source>
        <dbReference type="Proteomes" id="UP000274756"/>
    </source>
</evidence>
<dbReference type="Proteomes" id="UP000038040">
    <property type="component" value="Unplaced"/>
</dbReference>
<proteinExistence type="predicted"/>
<evidence type="ECO:0000256" key="5">
    <source>
        <dbReference type="PROSITE-ProRule" id="PRU00205"/>
    </source>
</evidence>
<accession>A0A0N4U8K8</accession>
<feature type="transmembrane region" description="Helical" evidence="6">
    <location>
        <begin position="235"/>
        <end position="260"/>
    </location>
</feature>
<gene>
    <name evidence="8" type="ORF">DME_LOCUS254</name>
</gene>
<evidence type="ECO:0000313" key="11">
    <source>
        <dbReference type="WBParaSite" id="DME_0000338801-mRNA-1"/>
    </source>
</evidence>
<evidence type="ECO:0000313" key="8">
    <source>
        <dbReference type="EMBL" id="VDN50281.1"/>
    </source>
</evidence>
<feature type="transmembrane region" description="Helical" evidence="6">
    <location>
        <begin position="113"/>
        <end position="135"/>
    </location>
</feature>
<evidence type="ECO:0000256" key="2">
    <source>
        <dbReference type="ARBA" id="ARBA00022692"/>
    </source>
</evidence>
<protein>
    <submittedName>
        <fullName evidence="11">TLC domain-containing protein</fullName>
    </submittedName>
</protein>
<dbReference type="InterPro" id="IPR050846">
    <property type="entry name" value="TLCD"/>
</dbReference>
<evidence type="ECO:0000256" key="6">
    <source>
        <dbReference type="SAM" id="Phobius"/>
    </source>
</evidence>
<feature type="transmembrane region" description="Helical" evidence="6">
    <location>
        <begin position="200"/>
        <end position="223"/>
    </location>
</feature>
<evidence type="ECO:0000256" key="1">
    <source>
        <dbReference type="ARBA" id="ARBA00004141"/>
    </source>
</evidence>
<dbReference type="PANTHER" id="PTHR13439">
    <property type="entry name" value="CT120 PROTEIN"/>
    <property type="match status" value="1"/>
</dbReference>
<evidence type="ECO:0000259" key="7">
    <source>
        <dbReference type="PROSITE" id="PS50922"/>
    </source>
</evidence>
<dbReference type="PANTHER" id="PTHR13439:SF70">
    <property type="entry name" value="TLC DOMAIN-CONTAINING PROTEIN-RELATED"/>
    <property type="match status" value="1"/>
</dbReference>
<dbReference type="GO" id="GO:0055091">
    <property type="term" value="P:phospholipid homeostasis"/>
    <property type="evidence" value="ECO:0007669"/>
    <property type="project" value="TreeGrafter"/>
</dbReference>
<evidence type="ECO:0000313" key="9">
    <source>
        <dbReference type="Proteomes" id="UP000038040"/>
    </source>
</evidence>
<dbReference type="Proteomes" id="UP000274756">
    <property type="component" value="Unassembled WGS sequence"/>
</dbReference>
<dbReference type="OrthoDB" id="10266980at2759"/>
<keyword evidence="2 5" id="KW-0812">Transmembrane</keyword>
<dbReference type="GO" id="GO:0005886">
    <property type="term" value="C:plasma membrane"/>
    <property type="evidence" value="ECO:0007669"/>
    <property type="project" value="TreeGrafter"/>
</dbReference>
<keyword evidence="10" id="KW-1185">Reference proteome</keyword>
<feature type="transmembrane region" description="Helical" evidence="6">
    <location>
        <begin position="142"/>
        <end position="162"/>
    </location>
</feature>
<sequence>MRTYLIVLRDKVLFSFACFRLLQFSVRWYLFGKCTFRTFSYFGWSQSVAANDVEGDIDNRNSQSLTIVPPNKKWRISNEAVSLIHSCVSGVWASYACLAYPKLLEDMVYYRNSFSLHLVFLSAGYLLHDLVDLLVNERSLRILELLFHHIIVLFAFAISLITNKFLGVVIYGLLMELNSIFLHSRSLLNLYGVPKMSTSFRIIALLNVVSFMIFRIFISSYLLYWQLTTVFWMGWTYGVITFIIIASLGVTNLVLLYRVLAADGLLGKKRQRRVPIKTDAPSQIIITSASSTEDHFIQN</sequence>
<feature type="transmembrane region" description="Helical" evidence="6">
    <location>
        <begin position="80"/>
        <end position="101"/>
    </location>
</feature>
<comment type="subcellular location">
    <subcellularLocation>
        <location evidence="1">Membrane</location>
        <topology evidence="1">Multi-pass membrane protein</topology>
    </subcellularLocation>
</comment>
<name>A0A0N4U8K8_DRAME</name>
<dbReference type="WBParaSite" id="DME_0000338801-mRNA-1">
    <property type="protein sequence ID" value="DME_0000338801-mRNA-1"/>
    <property type="gene ID" value="DME_0000338801"/>
</dbReference>
<dbReference type="SMART" id="SM00724">
    <property type="entry name" value="TLC"/>
    <property type="match status" value="1"/>
</dbReference>
<keyword evidence="4 5" id="KW-0472">Membrane</keyword>
<dbReference type="Pfam" id="PF03798">
    <property type="entry name" value="TRAM_LAG1_CLN8"/>
    <property type="match status" value="1"/>
</dbReference>
<dbReference type="PROSITE" id="PS50922">
    <property type="entry name" value="TLC"/>
    <property type="match status" value="1"/>
</dbReference>